<dbReference type="InterPro" id="IPR039420">
    <property type="entry name" value="WalR-like"/>
</dbReference>
<evidence type="ECO:0000256" key="2">
    <source>
        <dbReference type="ARBA" id="ARBA00023125"/>
    </source>
</evidence>
<dbReference type="Proteomes" id="UP001553843">
    <property type="component" value="Unassembled WGS sequence"/>
</dbReference>
<dbReference type="CDD" id="cd06170">
    <property type="entry name" value="LuxR_C_like"/>
    <property type="match status" value="1"/>
</dbReference>
<name>A0ABV3LY41_9ACTN</name>
<dbReference type="InterPro" id="IPR036388">
    <property type="entry name" value="WH-like_DNA-bd_sf"/>
</dbReference>
<evidence type="ECO:0000259" key="5">
    <source>
        <dbReference type="PROSITE" id="PS50043"/>
    </source>
</evidence>
<dbReference type="Gene3D" id="3.40.50.2300">
    <property type="match status" value="1"/>
</dbReference>
<comment type="caution">
    <text evidence="7">The sequence shown here is derived from an EMBL/GenBank/DDBJ whole genome shotgun (WGS) entry which is preliminary data.</text>
</comment>
<dbReference type="SMART" id="SM00421">
    <property type="entry name" value="HTH_LUXR"/>
    <property type="match status" value="1"/>
</dbReference>
<sequence length="211" mass="23001">MSILIHGLSPVISLGVITALVESSALFEFVHFTTVPDPGEVQALARKGDVDLVITDPTQPNLNAGLALCREIKCHAQAPPVLAFCKSVSPRHVLLSHLADIDSFVHADEAPDRLAAAVQSTLCGSREWLIGPLEEVTAPWAESHSLTAREQEVLWLLSERCTNSQIANTLSISTNTVKNHVASVLRKLSVKQRSELFAENRLPVPQRHARD</sequence>
<evidence type="ECO:0000313" key="7">
    <source>
        <dbReference type="EMBL" id="MEW2364349.1"/>
    </source>
</evidence>
<gene>
    <name evidence="7" type="ORF">AB0887_20715</name>
</gene>
<evidence type="ECO:0000259" key="6">
    <source>
        <dbReference type="PROSITE" id="PS50110"/>
    </source>
</evidence>
<dbReference type="InterPro" id="IPR000792">
    <property type="entry name" value="Tscrpt_reg_LuxR_C"/>
</dbReference>
<dbReference type="InterPro" id="IPR016032">
    <property type="entry name" value="Sig_transdc_resp-reg_C-effctor"/>
</dbReference>
<dbReference type="RefSeq" id="WP_359772079.1">
    <property type="nucleotide sequence ID" value="NZ_JBEYRR010000001.1"/>
</dbReference>
<evidence type="ECO:0000256" key="1">
    <source>
        <dbReference type="ARBA" id="ARBA00023015"/>
    </source>
</evidence>
<feature type="modified residue" description="4-aspartylphosphate" evidence="4">
    <location>
        <position position="56"/>
    </location>
</feature>
<dbReference type="PANTHER" id="PTHR43214">
    <property type="entry name" value="TWO-COMPONENT RESPONSE REGULATOR"/>
    <property type="match status" value="1"/>
</dbReference>
<keyword evidence="3" id="KW-0804">Transcription</keyword>
<evidence type="ECO:0000256" key="4">
    <source>
        <dbReference type="PROSITE-ProRule" id="PRU00169"/>
    </source>
</evidence>
<protein>
    <submittedName>
        <fullName evidence="7">Response regulator transcription factor</fullName>
    </submittedName>
</protein>
<dbReference type="SUPFAM" id="SSF52172">
    <property type="entry name" value="CheY-like"/>
    <property type="match status" value="1"/>
</dbReference>
<dbReference type="PROSITE" id="PS50043">
    <property type="entry name" value="HTH_LUXR_2"/>
    <property type="match status" value="1"/>
</dbReference>
<keyword evidence="8" id="KW-1185">Reference proteome</keyword>
<keyword evidence="2" id="KW-0238">DNA-binding</keyword>
<dbReference type="SUPFAM" id="SSF46894">
    <property type="entry name" value="C-terminal effector domain of the bipartite response regulators"/>
    <property type="match status" value="1"/>
</dbReference>
<keyword evidence="4" id="KW-0597">Phosphoprotein</keyword>
<proteinExistence type="predicted"/>
<dbReference type="EMBL" id="JBEYRS010000008">
    <property type="protein sequence ID" value="MEW2364349.1"/>
    <property type="molecule type" value="Genomic_DNA"/>
</dbReference>
<dbReference type="InterPro" id="IPR011006">
    <property type="entry name" value="CheY-like_superfamily"/>
</dbReference>
<dbReference type="PRINTS" id="PR00038">
    <property type="entry name" value="HTHLUXR"/>
</dbReference>
<dbReference type="InterPro" id="IPR001789">
    <property type="entry name" value="Sig_transdc_resp-reg_receiver"/>
</dbReference>
<dbReference type="Gene3D" id="1.10.10.10">
    <property type="entry name" value="Winged helix-like DNA-binding domain superfamily/Winged helix DNA-binding domain"/>
    <property type="match status" value="1"/>
</dbReference>
<feature type="domain" description="Response regulatory" evidence="6">
    <location>
        <begin position="2"/>
        <end position="122"/>
    </location>
</feature>
<feature type="domain" description="HTH luxR-type" evidence="5">
    <location>
        <begin position="139"/>
        <end position="204"/>
    </location>
</feature>
<dbReference type="Pfam" id="PF00196">
    <property type="entry name" value="GerE"/>
    <property type="match status" value="1"/>
</dbReference>
<dbReference type="PROSITE" id="PS50110">
    <property type="entry name" value="RESPONSE_REGULATORY"/>
    <property type="match status" value="1"/>
</dbReference>
<keyword evidence="1" id="KW-0805">Transcription regulation</keyword>
<organism evidence="7 8">
    <name type="scientific">Streptomyces huasconensis</name>
    <dbReference type="NCBI Taxonomy" id="1854574"/>
    <lineage>
        <taxon>Bacteria</taxon>
        <taxon>Bacillati</taxon>
        <taxon>Actinomycetota</taxon>
        <taxon>Actinomycetes</taxon>
        <taxon>Kitasatosporales</taxon>
        <taxon>Streptomycetaceae</taxon>
        <taxon>Streptomyces</taxon>
    </lineage>
</organism>
<dbReference type="PANTHER" id="PTHR43214:SF41">
    <property type="entry name" value="NITRATE_NITRITE RESPONSE REGULATOR PROTEIN NARP"/>
    <property type="match status" value="1"/>
</dbReference>
<accession>A0ABV3LY41</accession>
<reference evidence="7 8" key="1">
    <citation type="submission" date="2024-06" db="EMBL/GenBank/DDBJ databases">
        <title>The Natural Products Discovery Center: Release of the First 8490 Sequenced Strains for Exploring Actinobacteria Biosynthetic Diversity.</title>
        <authorList>
            <person name="Kalkreuter E."/>
            <person name="Kautsar S.A."/>
            <person name="Yang D."/>
            <person name="Bader C.D."/>
            <person name="Teijaro C.N."/>
            <person name="Fluegel L."/>
            <person name="Davis C.M."/>
            <person name="Simpson J.R."/>
            <person name="Lauterbach L."/>
            <person name="Steele A.D."/>
            <person name="Gui C."/>
            <person name="Meng S."/>
            <person name="Li G."/>
            <person name="Viehrig K."/>
            <person name="Ye F."/>
            <person name="Su P."/>
            <person name="Kiefer A.F."/>
            <person name="Nichols A."/>
            <person name="Cepeda A.J."/>
            <person name="Yan W."/>
            <person name="Fan B."/>
            <person name="Jiang Y."/>
            <person name="Adhikari A."/>
            <person name="Zheng C.-J."/>
            <person name="Schuster L."/>
            <person name="Cowan T.M."/>
            <person name="Smanski M.J."/>
            <person name="Chevrette M.G."/>
            <person name="De Carvalho L.P.S."/>
            <person name="Shen B."/>
        </authorList>
    </citation>
    <scope>NUCLEOTIDE SEQUENCE [LARGE SCALE GENOMIC DNA]</scope>
    <source>
        <strain evidence="7 8">NPDC047833</strain>
    </source>
</reference>
<evidence type="ECO:0000313" key="8">
    <source>
        <dbReference type="Proteomes" id="UP001553843"/>
    </source>
</evidence>
<evidence type="ECO:0000256" key="3">
    <source>
        <dbReference type="ARBA" id="ARBA00023163"/>
    </source>
</evidence>